<keyword evidence="4" id="KW-1185">Reference proteome</keyword>
<dbReference type="PANTHER" id="PTHR42916:SF1">
    <property type="entry name" value="PROTEIN PHYLLO, CHLOROPLASTIC"/>
    <property type="match status" value="1"/>
</dbReference>
<dbReference type="InterPro" id="IPR029058">
    <property type="entry name" value="AB_hydrolase_fold"/>
</dbReference>
<organism evidence="3 4">
    <name type="scientific">Silvanigrella aquatica</name>
    <dbReference type="NCBI Taxonomy" id="1915309"/>
    <lineage>
        <taxon>Bacteria</taxon>
        <taxon>Pseudomonadati</taxon>
        <taxon>Bdellovibrionota</taxon>
        <taxon>Oligoflexia</taxon>
        <taxon>Silvanigrellales</taxon>
        <taxon>Silvanigrellaceae</taxon>
        <taxon>Silvanigrella</taxon>
    </lineage>
</organism>
<dbReference type="Proteomes" id="UP000184731">
    <property type="component" value="Chromosome"/>
</dbReference>
<sequence length="245" mass="28444">MIKVHFIHGFLGFPSDWDSFKEDMNEYNYKFHSISDYMSPHSNNENSKFVLWAMKFNSSVFKEPIKNKNILIGYSLGGRLALHALIQSNKWDAAIIVSANPGLSHEAEKQARIANDIAWANRFLNEKWENVMESWNSQGVFSNMKNILTRDEKQFNKNEVASMLTDFSLGKQENLREKIKSLHIPILWLAGDKDSKFANVTMEMKELINTIEIKIIADAGHRIPWEKPKEFKEVCFNFINKNLIK</sequence>
<proteinExistence type="predicted"/>
<dbReference type="OrthoDB" id="5291438at2"/>
<name>A0A1L4CX66_9BACT</name>
<evidence type="ECO:0000256" key="1">
    <source>
        <dbReference type="ARBA" id="ARBA00023239"/>
    </source>
</evidence>
<dbReference type="Pfam" id="PF00561">
    <property type="entry name" value="Abhydrolase_1"/>
    <property type="match status" value="1"/>
</dbReference>
<protein>
    <recommendedName>
        <fullName evidence="2">AB hydrolase-1 domain-containing protein</fullName>
    </recommendedName>
</protein>
<accession>A0A1L4CX66</accession>
<dbReference type="RefSeq" id="WP_148696246.1">
    <property type="nucleotide sequence ID" value="NZ_CP017834.1"/>
</dbReference>
<keyword evidence="1" id="KW-0456">Lyase</keyword>
<dbReference type="SUPFAM" id="SSF53474">
    <property type="entry name" value="alpha/beta-Hydrolases"/>
    <property type="match status" value="1"/>
</dbReference>
<evidence type="ECO:0000259" key="2">
    <source>
        <dbReference type="Pfam" id="PF00561"/>
    </source>
</evidence>
<evidence type="ECO:0000313" key="4">
    <source>
        <dbReference type="Proteomes" id="UP000184731"/>
    </source>
</evidence>
<feature type="domain" description="AB hydrolase-1" evidence="2">
    <location>
        <begin position="61"/>
        <end position="228"/>
    </location>
</feature>
<dbReference type="STRING" id="1915309.AXG55_00745"/>
<dbReference type="EMBL" id="CP017834">
    <property type="protein sequence ID" value="APJ02538.1"/>
    <property type="molecule type" value="Genomic_DNA"/>
</dbReference>
<dbReference type="KEGG" id="saqi:AXG55_00745"/>
<gene>
    <name evidence="3" type="ORF">AXG55_00745</name>
</gene>
<reference evidence="3 4" key="1">
    <citation type="submission" date="2016-10" db="EMBL/GenBank/DDBJ databases">
        <title>Silvanigrella aquatica sp. nov., isolated from a freshwater lake located in the Black Forest, Germany, description of Silvanigrellaceae fam. nov., Silvanigrellales ord. nov., reclassification of the order Bdellovibrionales in the class Oligoflexia, reclassification of the families Bacteriovoracaceae and Halobacteriovoraceae in the new order Bacteriovoracales ord. nov., and reclassification of the family Pseudobacteriovoracaceae in the order Oligoflexiales.</title>
        <authorList>
            <person name="Hahn M.W."/>
            <person name="Schmidt J."/>
            <person name="Koll U."/>
            <person name="Rohde M."/>
            <person name="Verbag S."/>
            <person name="Pitt A."/>
            <person name="Nakai R."/>
            <person name="Naganuma T."/>
            <person name="Lang E."/>
        </authorList>
    </citation>
    <scope>NUCLEOTIDE SEQUENCE [LARGE SCALE GENOMIC DNA]</scope>
    <source>
        <strain evidence="3 4">MWH-Nonnen-W8red</strain>
    </source>
</reference>
<dbReference type="InterPro" id="IPR000073">
    <property type="entry name" value="AB_hydrolase_1"/>
</dbReference>
<dbReference type="GO" id="GO:0016829">
    <property type="term" value="F:lyase activity"/>
    <property type="evidence" value="ECO:0007669"/>
    <property type="project" value="UniProtKB-KW"/>
</dbReference>
<dbReference type="Gene3D" id="3.40.50.1820">
    <property type="entry name" value="alpha/beta hydrolase"/>
    <property type="match status" value="1"/>
</dbReference>
<dbReference type="PANTHER" id="PTHR42916">
    <property type="entry name" value="2-SUCCINYL-5-ENOLPYRUVYL-6-HYDROXY-3-CYCLOHEXENE-1-CARBOXYLATE SYNTHASE"/>
    <property type="match status" value="1"/>
</dbReference>
<evidence type="ECO:0000313" key="3">
    <source>
        <dbReference type="EMBL" id="APJ02538.1"/>
    </source>
</evidence>
<dbReference type="AlphaFoldDB" id="A0A1L4CX66"/>